<sequence>MVSKFTVQKWLIKITLIINHDLRINATALFDTGADENCINEQIIPAKFYEKTTESLSSVSGTKLDIRKMATPWFDQENDGSSLEEQNRWNFPLNPKKQFQISQTTELPYSENSVPKVYSCSVNYPFKRLTLENSFKRARVQNKPWTMVGKVRERECYPGIPVCISTAMMACKYQCTGPTLR</sequence>
<evidence type="ECO:0000256" key="1">
    <source>
        <dbReference type="ARBA" id="ARBA00022801"/>
    </source>
</evidence>
<evidence type="ECO:0000313" key="4">
    <source>
        <dbReference type="Proteomes" id="UP000233551"/>
    </source>
</evidence>
<evidence type="ECO:0000259" key="2">
    <source>
        <dbReference type="PROSITE" id="PS50175"/>
    </source>
</evidence>
<dbReference type="GO" id="GO:0006508">
    <property type="term" value="P:proteolysis"/>
    <property type="evidence" value="ECO:0007669"/>
    <property type="project" value="InterPro"/>
</dbReference>
<proteinExistence type="predicted"/>
<keyword evidence="1" id="KW-0378">Hydrolase</keyword>
<dbReference type="EMBL" id="PGOL01002915">
    <property type="protein sequence ID" value="PKI44340.1"/>
    <property type="molecule type" value="Genomic_DNA"/>
</dbReference>
<name>A0A2I0IKX2_PUNGR</name>
<comment type="caution">
    <text evidence="3">The sequence shown here is derived from an EMBL/GenBank/DDBJ whole genome shotgun (WGS) entry which is preliminary data.</text>
</comment>
<dbReference type="InterPro" id="IPR001995">
    <property type="entry name" value="Peptidase_A2_cat"/>
</dbReference>
<evidence type="ECO:0000313" key="3">
    <source>
        <dbReference type="EMBL" id="PKI44340.1"/>
    </source>
</evidence>
<dbReference type="GO" id="GO:0004190">
    <property type="term" value="F:aspartic-type endopeptidase activity"/>
    <property type="evidence" value="ECO:0007669"/>
    <property type="project" value="InterPro"/>
</dbReference>
<accession>A0A2I0IKX2</accession>
<protein>
    <recommendedName>
        <fullName evidence="2">Peptidase A2 domain-containing protein</fullName>
    </recommendedName>
</protein>
<gene>
    <name evidence="3" type="ORF">CRG98_035251</name>
</gene>
<reference evidence="3 4" key="1">
    <citation type="submission" date="2017-11" db="EMBL/GenBank/DDBJ databases">
        <title>De-novo sequencing of pomegranate (Punica granatum L.) genome.</title>
        <authorList>
            <person name="Akparov Z."/>
            <person name="Amiraslanov A."/>
            <person name="Hajiyeva S."/>
            <person name="Abbasov M."/>
            <person name="Kaur K."/>
            <person name="Hamwieh A."/>
            <person name="Solovyev V."/>
            <person name="Salamov A."/>
            <person name="Braich B."/>
            <person name="Kosarev P."/>
            <person name="Mahmoud A."/>
            <person name="Hajiyev E."/>
            <person name="Babayeva S."/>
            <person name="Izzatullayeva V."/>
            <person name="Mammadov A."/>
            <person name="Mammadov A."/>
            <person name="Sharifova S."/>
            <person name="Ojaghi J."/>
            <person name="Eynullazada K."/>
            <person name="Bayramov B."/>
            <person name="Abdulazimova A."/>
            <person name="Shahmuradov I."/>
        </authorList>
    </citation>
    <scope>NUCLEOTIDE SEQUENCE [LARGE SCALE GENOMIC DNA]</scope>
    <source>
        <strain evidence="4">cv. AG2017</strain>
        <tissue evidence="3">Leaf</tissue>
    </source>
</reference>
<dbReference type="PROSITE" id="PS50175">
    <property type="entry name" value="ASP_PROT_RETROV"/>
    <property type="match status" value="1"/>
</dbReference>
<dbReference type="Proteomes" id="UP000233551">
    <property type="component" value="Unassembled WGS sequence"/>
</dbReference>
<organism evidence="3 4">
    <name type="scientific">Punica granatum</name>
    <name type="common">Pomegranate</name>
    <dbReference type="NCBI Taxonomy" id="22663"/>
    <lineage>
        <taxon>Eukaryota</taxon>
        <taxon>Viridiplantae</taxon>
        <taxon>Streptophyta</taxon>
        <taxon>Embryophyta</taxon>
        <taxon>Tracheophyta</taxon>
        <taxon>Spermatophyta</taxon>
        <taxon>Magnoliopsida</taxon>
        <taxon>eudicotyledons</taxon>
        <taxon>Gunneridae</taxon>
        <taxon>Pentapetalae</taxon>
        <taxon>rosids</taxon>
        <taxon>malvids</taxon>
        <taxon>Myrtales</taxon>
        <taxon>Lythraceae</taxon>
        <taxon>Punica</taxon>
    </lineage>
</organism>
<dbReference type="Pfam" id="PF00077">
    <property type="entry name" value="RVP"/>
    <property type="match status" value="1"/>
</dbReference>
<feature type="domain" description="Peptidase A2" evidence="2">
    <location>
        <begin position="26"/>
        <end position="61"/>
    </location>
</feature>
<dbReference type="AlphaFoldDB" id="A0A2I0IKX2"/>
<dbReference type="InterPro" id="IPR018061">
    <property type="entry name" value="Retropepsins"/>
</dbReference>
<keyword evidence="4" id="KW-1185">Reference proteome</keyword>
<dbReference type="STRING" id="22663.A0A2I0IKX2"/>